<evidence type="ECO:0000256" key="5">
    <source>
        <dbReference type="ARBA" id="ARBA00022777"/>
    </source>
</evidence>
<keyword evidence="2 8" id="KW-0723">Serine/threonine-protein kinase</keyword>
<dbReference type="InterPro" id="IPR000719">
    <property type="entry name" value="Prot_kinase_dom"/>
</dbReference>
<accession>G0P7E3</accession>
<reference evidence="11" key="1">
    <citation type="submission" date="2011-07" db="EMBL/GenBank/DDBJ databases">
        <authorList>
            <consortium name="Caenorhabditis brenneri Sequencing and Analysis Consortium"/>
            <person name="Wilson R.K."/>
        </authorList>
    </citation>
    <scope>NUCLEOTIDE SEQUENCE [LARGE SCALE GENOMIC DNA]</scope>
    <source>
        <strain evidence="11">PB2801</strain>
    </source>
</reference>
<dbReference type="SUPFAM" id="SSF56112">
    <property type="entry name" value="Protein kinase-like (PK-like)"/>
    <property type="match status" value="1"/>
</dbReference>
<dbReference type="AlphaFoldDB" id="G0P7E3"/>
<dbReference type="InterPro" id="IPR050235">
    <property type="entry name" value="CK1_Ser-Thr_kinase"/>
</dbReference>
<dbReference type="Pfam" id="PF00069">
    <property type="entry name" value="Pkinase"/>
    <property type="match status" value="1"/>
</dbReference>
<dbReference type="HOGENOM" id="CLU_019279_2_5_1"/>
<comment type="similarity">
    <text evidence="8">Belongs to the protein kinase superfamily.</text>
</comment>
<feature type="domain" description="Protein kinase" evidence="9">
    <location>
        <begin position="17"/>
        <end position="289"/>
    </location>
</feature>
<evidence type="ECO:0000256" key="3">
    <source>
        <dbReference type="ARBA" id="ARBA00022679"/>
    </source>
</evidence>
<dbReference type="STRING" id="135651.G0P7E3"/>
<dbReference type="InterPro" id="IPR017441">
    <property type="entry name" value="Protein_kinase_ATP_BS"/>
</dbReference>
<dbReference type="FunFam" id="1.10.510.10:FF:000669">
    <property type="entry name" value="Tau TuBulin Kinase"/>
    <property type="match status" value="1"/>
</dbReference>
<evidence type="ECO:0000256" key="1">
    <source>
        <dbReference type="ARBA" id="ARBA00012513"/>
    </source>
</evidence>
<gene>
    <name evidence="10" type="ORF">CAEBREN_32405</name>
</gene>
<dbReference type="InterPro" id="IPR047916">
    <property type="entry name" value="TTBK_Asator-like_STKc"/>
</dbReference>
<dbReference type="EMBL" id="GL380113">
    <property type="protein sequence ID" value="EGT46947.1"/>
    <property type="molecule type" value="Genomic_DNA"/>
</dbReference>
<dbReference type="Gene3D" id="1.10.510.10">
    <property type="entry name" value="Transferase(Phosphotransferase) domain 1"/>
    <property type="match status" value="1"/>
</dbReference>
<dbReference type="InParanoid" id="G0P7E3"/>
<dbReference type="InterPro" id="IPR008271">
    <property type="entry name" value="Ser/Thr_kinase_AS"/>
</dbReference>
<keyword evidence="11" id="KW-1185">Reference proteome</keyword>
<dbReference type="PROSITE" id="PS00107">
    <property type="entry name" value="PROTEIN_KINASE_ATP"/>
    <property type="match status" value="1"/>
</dbReference>
<feature type="binding site" evidence="7">
    <location>
        <position position="44"/>
    </location>
    <ligand>
        <name>ATP</name>
        <dbReference type="ChEBI" id="CHEBI:30616"/>
    </ligand>
</feature>
<dbReference type="GO" id="GO:0005524">
    <property type="term" value="F:ATP binding"/>
    <property type="evidence" value="ECO:0007669"/>
    <property type="project" value="UniProtKB-UniRule"/>
</dbReference>
<evidence type="ECO:0000313" key="10">
    <source>
        <dbReference type="EMBL" id="EGT46947.1"/>
    </source>
</evidence>
<proteinExistence type="inferred from homology"/>
<evidence type="ECO:0000259" key="9">
    <source>
        <dbReference type="PROSITE" id="PS50011"/>
    </source>
</evidence>
<evidence type="ECO:0000256" key="8">
    <source>
        <dbReference type="RuleBase" id="RU000304"/>
    </source>
</evidence>
<dbReference type="CDD" id="cd14017">
    <property type="entry name" value="STKc_TTBK"/>
    <property type="match status" value="1"/>
</dbReference>
<dbReference type="PROSITE" id="PS00108">
    <property type="entry name" value="PROTEIN_KINASE_ST"/>
    <property type="match status" value="1"/>
</dbReference>
<evidence type="ECO:0000256" key="4">
    <source>
        <dbReference type="ARBA" id="ARBA00022741"/>
    </source>
</evidence>
<evidence type="ECO:0000313" key="11">
    <source>
        <dbReference type="Proteomes" id="UP000008068"/>
    </source>
</evidence>
<evidence type="ECO:0000256" key="7">
    <source>
        <dbReference type="PROSITE-ProRule" id="PRU10141"/>
    </source>
</evidence>
<dbReference type="PROSITE" id="PS50011">
    <property type="entry name" value="PROTEIN_KINASE_DOM"/>
    <property type="match status" value="1"/>
</dbReference>
<keyword evidence="6 7" id="KW-0067">ATP-binding</keyword>
<dbReference type="InterPro" id="IPR011009">
    <property type="entry name" value="Kinase-like_dom_sf"/>
</dbReference>
<dbReference type="SMART" id="SM00220">
    <property type="entry name" value="S_TKc"/>
    <property type="match status" value="1"/>
</dbReference>
<evidence type="ECO:0000256" key="6">
    <source>
        <dbReference type="ARBA" id="ARBA00022840"/>
    </source>
</evidence>
<keyword evidence="5" id="KW-0418">Kinase</keyword>
<dbReference type="eggNOG" id="KOG1164">
    <property type="taxonomic scope" value="Eukaryota"/>
</dbReference>
<dbReference type="PANTHER" id="PTHR11909">
    <property type="entry name" value="CASEIN KINASE-RELATED"/>
    <property type="match status" value="1"/>
</dbReference>
<name>G0P7E3_CAEBE</name>
<dbReference type="EC" id="2.7.11.1" evidence="1"/>
<protein>
    <recommendedName>
        <fullName evidence="1">non-specific serine/threonine protein kinase</fullName>
        <ecNumber evidence="1">2.7.11.1</ecNumber>
    </recommendedName>
</protein>
<evidence type="ECO:0000256" key="2">
    <source>
        <dbReference type="ARBA" id="ARBA00022527"/>
    </source>
</evidence>
<keyword evidence="4 7" id="KW-0547">Nucleotide-binding</keyword>
<keyword evidence="3" id="KW-0808">Transferase</keyword>
<dbReference type="Proteomes" id="UP000008068">
    <property type="component" value="Unassembled WGS sequence"/>
</dbReference>
<sequence length="312" mass="35508">MSGELIQLSPGQQVEKWKIEKKLGEGGFGAVYRVYDSTGKYAMKIEQDQGKKNIIQVLKLEVSVLTELSKRGNRHFCRIEDKGRFKNNFNYVVMTLVGKSLEDLKKGGTGGHMSMGCSIGIGIQALEALEDLHAIGYLHRDVKPGNYTIGRPELNEIRKVYILDFGMCRKYTGNDGTIRKPRQAAGFRGTVRYAPISCHMQKDLCRSDDLETWVYMQAELSYGRLPWAHISDMNQVGKQKQAVRKTPEKLFPPPCPREFHEIYTYVSKMKYYDTPDYQMIYGKMRQSYASVGASEHAPYDWENGGPAAHVLR</sequence>
<dbReference type="OrthoDB" id="5979581at2759"/>
<organism evidence="11">
    <name type="scientific">Caenorhabditis brenneri</name>
    <name type="common">Nematode worm</name>
    <dbReference type="NCBI Taxonomy" id="135651"/>
    <lineage>
        <taxon>Eukaryota</taxon>
        <taxon>Metazoa</taxon>
        <taxon>Ecdysozoa</taxon>
        <taxon>Nematoda</taxon>
        <taxon>Chromadorea</taxon>
        <taxon>Rhabditida</taxon>
        <taxon>Rhabditina</taxon>
        <taxon>Rhabditomorpha</taxon>
        <taxon>Rhabditoidea</taxon>
        <taxon>Rhabditidae</taxon>
        <taxon>Peloderinae</taxon>
        <taxon>Caenorhabditis</taxon>
    </lineage>
</organism>
<dbReference type="GO" id="GO:0004674">
    <property type="term" value="F:protein serine/threonine kinase activity"/>
    <property type="evidence" value="ECO:0007669"/>
    <property type="project" value="UniProtKB-KW"/>
</dbReference>